<evidence type="ECO:0000256" key="1">
    <source>
        <dbReference type="ARBA" id="ARBA00004377"/>
    </source>
</evidence>
<evidence type="ECO:0000256" key="6">
    <source>
        <dbReference type="ARBA" id="ARBA00022692"/>
    </source>
</evidence>
<dbReference type="InterPro" id="IPR045584">
    <property type="entry name" value="Pilin-like"/>
</dbReference>
<evidence type="ECO:0000256" key="8">
    <source>
        <dbReference type="ARBA" id="ARBA00023136"/>
    </source>
</evidence>
<dbReference type="Proteomes" id="UP000663444">
    <property type="component" value="Chromosome"/>
</dbReference>
<protein>
    <recommendedName>
        <fullName evidence="2">Type II secretion system protein H</fullName>
    </recommendedName>
    <alternativeName>
        <fullName evidence="10">General secretion pathway protein H</fullName>
    </alternativeName>
</protein>
<evidence type="ECO:0000256" key="2">
    <source>
        <dbReference type="ARBA" id="ARBA00021549"/>
    </source>
</evidence>
<dbReference type="SUPFAM" id="SSF54523">
    <property type="entry name" value="Pili subunits"/>
    <property type="match status" value="1"/>
</dbReference>
<feature type="domain" description="General secretion pathway GspH" evidence="12">
    <location>
        <begin position="54"/>
        <end position="163"/>
    </location>
</feature>
<reference evidence="13" key="1">
    <citation type="submission" date="2020-11" db="EMBL/GenBank/DDBJ databases">
        <title>Azospira restricta DSM 18626 genome sequence.</title>
        <authorList>
            <person name="Moe W.M."/>
        </authorList>
    </citation>
    <scope>NUCLEOTIDE SEQUENCE</scope>
    <source>
        <strain evidence="13">DSM 18626</strain>
    </source>
</reference>
<dbReference type="AlphaFoldDB" id="A0A974PXP7"/>
<evidence type="ECO:0000256" key="9">
    <source>
        <dbReference type="ARBA" id="ARBA00025772"/>
    </source>
</evidence>
<evidence type="ECO:0000313" key="14">
    <source>
        <dbReference type="Proteomes" id="UP000663444"/>
    </source>
</evidence>
<name>A0A974PXP7_9RHOO</name>
<accession>A0A974PXP7</accession>
<organism evidence="13 14">
    <name type="scientific">Azospira restricta</name>
    <dbReference type="NCBI Taxonomy" id="404405"/>
    <lineage>
        <taxon>Bacteria</taxon>
        <taxon>Pseudomonadati</taxon>
        <taxon>Pseudomonadota</taxon>
        <taxon>Betaproteobacteria</taxon>
        <taxon>Rhodocyclales</taxon>
        <taxon>Rhodocyclaceae</taxon>
        <taxon>Azospira</taxon>
    </lineage>
</organism>
<dbReference type="EMBL" id="CP064781">
    <property type="protein sequence ID" value="QRJ63418.1"/>
    <property type="molecule type" value="Genomic_DNA"/>
</dbReference>
<evidence type="ECO:0000259" key="12">
    <source>
        <dbReference type="Pfam" id="PF12019"/>
    </source>
</evidence>
<dbReference type="RefSeq" id="WP_203386945.1">
    <property type="nucleotide sequence ID" value="NZ_CP064781.1"/>
</dbReference>
<keyword evidence="8 11" id="KW-0472">Membrane</keyword>
<dbReference type="KEGG" id="ares:IWH25_16990"/>
<keyword evidence="5" id="KW-0997">Cell inner membrane</keyword>
<evidence type="ECO:0000256" key="11">
    <source>
        <dbReference type="SAM" id="Phobius"/>
    </source>
</evidence>
<evidence type="ECO:0000256" key="3">
    <source>
        <dbReference type="ARBA" id="ARBA00022475"/>
    </source>
</evidence>
<dbReference type="Gene3D" id="3.55.40.10">
    <property type="entry name" value="minor pseudopilin epsh domain"/>
    <property type="match status" value="1"/>
</dbReference>
<evidence type="ECO:0000256" key="7">
    <source>
        <dbReference type="ARBA" id="ARBA00022989"/>
    </source>
</evidence>
<dbReference type="GO" id="GO:0015627">
    <property type="term" value="C:type II protein secretion system complex"/>
    <property type="evidence" value="ECO:0007669"/>
    <property type="project" value="InterPro"/>
</dbReference>
<comment type="subcellular location">
    <subcellularLocation>
        <location evidence="1">Cell inner membrane</location>
        <topology evidence="1">Single-pass membrane protein</topology>
    </subcellularLocation>
</comment>
<gene>
    <name evidence="13" type="ORF">IWH25_16990</name>
</gene>
<keyword evidence="6 11" id="KW-0812">Transmembrane</keyword>
<keyword evidence="14" id="KW-1185">Reference proteome</keyword>
<comment type="similarity">
    <text evidence="9">Belongs to the GSP H family.</text>
</comment>
<keyword evidence="3" id="KW-1003">Cell membrane</keyword>
<keyword evidence="4" id="KW-0488">Methylation</keyword>
<dbReference type="InterPro" id="IPR022346">
    <property type="entry name" value="T2SS_GspH"/>
</dbReference>
<dbReference type="InterPro" id="IPR012902">
    <property type="entry name" value="N_methyl_site"/>
</dbReference>
<evidence type="ECO:0000256" key="4">
    <source>
        <dbReference type="ARBA" id="ARBA00022481"/>
    </source>
</evidence>
<dbReference type="GO" id="GO:0015628">
    <property type="term" value="P:protein secretion by the type II secretion system"/>
    <property type="evidence" value="ECO:0007669"/>
    <property type="project" value="InterPro"/>
</dbReference>
<evidence type="ECO:0000313" key="13">
    <source>
        <dbReference type="EMBL" id="QRJ63418.1"/>
    </source>
</evidence>
<feature type="transmembrane region" description="Helical" evidence="11">
    <location>
        <begin position="20"/>
        <end position="41"/>
    </location>
</feature>
<proteinExistence type="inferred from homology"/>
<dbReference type="Pfam" id="PF12019">
    <property type="entry name" value="GspH"/>
    <property type="match status" value="1"/>
</dbReference>
<keyword evidence="7 11" id="KW-1133">Transmembrane helix</keyword>
<dbReference type="GO" id="GO:0005886">
    <property type="term" value="C:plasma membrane"/>
    <property type="evidence" value="ECO:0007669"/>
    <property type="project" value="UniProtKB-SubCell"/>
</dbReference>
<dbReference type="Pfam" id="PF07963">
    <property type="entry name" value="N_methyl"/>
    <property type="match status" value="1"/>
</dbReference>
<evidence type="ECO:0000256" key="5">
    <source>
        <dbReference type="ARBA" id="ARBA00022519"/>
    </source>
</evidence>
<sequence>MVTRTCFTAHRPRRERGFTLSELMVVLALMAIVMGFAIPGLRDLLGGQKVKSAAFDLVSSVMYARSEAGKRSASISLKAASGNDLASGWCVVFGTAASCSVTAPAAETMRVHQPYPTVSFTWKTTAGPIVFGQTGRITSLVSIEVADLSNAAFKRCITIDVTGVPTSRSGACS</sequence>
<dbReference type="NCBIfam" id="TIGR02532">
    <property type="entry name" value="IV_pilin_GFxxxE"/>
    <property type="match status" value="1"/>
</dbReference>
<evidence type="ECO:0000256" key="10">
    <source>
        <dbReference type="ARBA" id="ARBA00030775"/>
    </source>
</evidence>